<dbReference type="Gene3D" id="1.10.275.10">
    <property type="entry name" value="Fumarase/aspartase (N-terminal domain)"/>
    <property type="match status" value="1"/>
</dbReference>
<dbReference type="HAMAP" id="MF_00006">
    <property type="entry name" value="Arg_succ_lyase"/>
    <property type="match status" value="1"/>
</dbReference>
<dbReference type="OrthoDB" id="2561043at2759"/>
<reference evidence="4 5" key="1">
    <citation type="submission" date="2019-01" db="EMBL/GenBank/DDBJ databases">
        <title>Nuclear Genome Assembly of the Microalgal Biofuel strain Nannochloropsis salina CCMP1776.</title>
        <authorList>
            <person name="Hovde B."/>
        </authorList>
    </citation>
    <scope>NUCLEOTIDE SEQUENCE [LARGE SCALE GENOMIC DNA]</scope>
    <source>
        <strain evidence="4 5">CCMP1776</strain>
    </source>
</reference>
<dbReference type="InterPro" id="IPR029419">
    <property type="entry name" value="Arg_succ_lyase_C"/>
</dbReference>
<dbReference type="InterPro" id="IPR008948">
    <property type="entry name" value="L-Aspartase-like"/>
</dbReference>
<feature type="domain" description="Fumarate lyase N-terminal" evidence="2">
    <location>
        <begin position="9"/>
        <end position="301"/>
    </location>
</feature>
<evidence type="ECO:0000259" key="2">
    <source>
        <dbReference type="Pfam" id="PF00206"/>
    </source>
</evidence>
<dbReference type="InterPro" id="IPR020557">
    <property type="entry name" value="Fumarate_lyase_CS"/>
</dbReference>
<name>A0A4D9DFI9_9STRA</name>
<dbReference type="CDD" id="cd01359">
    <property type="entry name" value="Argininosuccinate_lyase"/>
    <property type="match status" value="1"/>
</dbReference>
<feature type="domain" description="Argininosuccinate lyase C-terminal" evidence="3">
    <location>
        <begin position="364"/>
        <end position="432"/>
    </location>
</feature>
<protein>
    <recommendedName>
        <fullName evidence="6">Argininosuccinate lyase</fullName>
    </recommendedName>
</protein>
<evidence type="ECO:0000313" key="5">
    <source>
        <dbReference type="Proteomes" id="UP000355283"/>
    </source>
</evidence>
<dbReference type="InterPro" id="IPR009049">
    <property type="entry name" value="Argininosuccinate_lyase"/>
</dbReference>
<accession>A0A4D9DFI9</accession>
<dbReference type="Gene3D" id="1.20.200.10">
    <property type="entry name" value="Fumarase/aspartase (Central domain)"/>
    <property type="match status" value="1"/>
</dbReference>
<evidence type="ECO:0000259" key="3">
    <source>
        <dbReference type="Pfam" id="PF14698"/>
    </source>
</evidence>
<dbReference type="FunFam" id="1.10.40.30:FF:000001">
    <property type="entry name" value="Argininosuccinate lyase"/>
    <property type="match status" value="1"/>
</dbReference>
<dbReference type="PRINTS" id="PR00149">
    <property type="entry name" value="FUMRATELYASE"/>
</dbReference>
<dbReference type="FunFam" id="1.20.200.10:FF:000015">
    <property type="entry name" value="argininosuccinate lyase isoform X2"/>
    <property type="match status" value="1"/>
</dbReference>
<dbReference type="FunFam" id="1.10.275.10:FF:000002">
    <property type="entry name" value="Argininosuccinate lyase"/>
    <property type="match status" value="1"/>
</dbReference>
<dbReference type="SUPFAM" id="SSF48557">
    <property type="entry name" value="L-aspartase-like"/>
    <property type="match status" value="1"/>
</dbReference>
<dbReference type="NCBIfam" id="TIGR00838">
    <property type="entry name" value="argH"/>
    <property type="match status" value="1"/>
</dbReference>
<comment type="similarity">
    <text evidence="1">Belongs to the lyase 1 family. Argininosuccinate lyase subfamily.</text>
</comment>
<dbReference type="Pfam" id="PF00206">
    <property type="entry name" value="Lyase_1"/>
    <property type="match status" value="1"/>
</dbReference>
<sequence length="459" mass="50381">MATKKLWGGRFSGKVDPIMEKFNNSLVFDRRMWAVDLAGSMAYAKAICLAGIISEAERDELLSGLLKVKAEWAEDTFVVKDGDEDIHTANERRLTEIIGPTGGKLHTGRSRNDQVATDVRLYLREETRRLQSLLVELLHTMTSLAREHLPLLMAGFTHLQPAQPIRFSHWVMSHAAALLRDLQRLVDQEQRINVLPLGSGALAGHAFGIDREFLRQELGFAGVSLNSLDAVCDRDFIAEFLSWAALTTVHLSQVAEDLIIYNYTKQVGLSDAYSTGSSLMPQKKNPDALELLRGKAGRALGAATGFLATLKGLPRSYNKDLQEDKEPLFDTIDTMVAVLQITTGVFATLTPNKEALAAQLVPEMLATDLAEYLVRKGVPFRETHHISGAAVKLAEERGVPLSSLTAGDLQALHPCFGEDVAEEVWSYEKSVERKNAPGGTAMASVRAQIDAVESYVTAL</sequence>
<evidence type="ECO:0000313" key="4">
    <source>
        <dbReference type="EMBL" id="TFJ88435.1"/>
    </source>
</evidence>
<dbReference type="InterPro" id="IPR024083">
    <property type="entry name" value="Fumarase/histidase_N"/>
</dbReference>
<comment type="caution">
    <text evidence="4">The sequence shown here is derived from an EMBL/GenBank/DDBJ whole genome shotgun (WGS) entry which is preliminary data.</text>
</comment>
<dbReference type="GO" id="GO:0004056">
    <property type="term" value="F:argininosuccinate lyase activity"/>
    <property type="evidence" value="ECO:0007669"/>
    <property type="project" value="InterPro"/>
</dbReference>
<dbReference type="PROSITE" id="PS00163">
    <property type="entry name" value="FUMARATE_LYASES"/>
    <property type="match status" value="1"/>
</dbReference>
<dbReference type="GO" id="GO:0042450">
    <property type="term" value="P:L-arginine biosynthetic process via ornithine"/>
    <property type="evidence" value="ECO:0007669"/>
    <property type="project" value="InterPro"/>
</dbReference>
<dbReference type="GO" id="GO:0005829">
    <property type="term" value="C:cytosol"/>
    <property type="evidence" value="ECO:0007669"/>
    <property type="project" value="TreeGrafter"/>
</dbReference>
<dbReference type="Gene3D" id="1.10.40.30">
    <property type="entry name" value="Fumarase/aspartase (C-terminal domain)"/>
    <property type="match status" value="1"/>
</dbReference>
<organism evidence="4 5">
    <name type="scientific">Nannochloropsis salina CCMP1776</name>
    <dbReference type="NCBI Taxonomy" id="1027361"/>
    <lineage>
        <taxon>Eukaryota</taxon>
        <taxon>Sar</taxon>
        <taxon>Stramenopiles</taxon>
        <taxon>Ochrophyta</taxon>
        <taxon>Eustigmatophyceae</taxon>
        <taxon>Eustigmatales</taxon>
        <taxon>Monodopsidaceae</taxon>
        <taxon>Microchloropsis</taxon>
        <taxon>Microchloropsis salina</taxon>
    </lineage>
</organism>
<dbReference type="PRINTS" id="PR00145">
    <property type="entry name" value="ARGSUCLYASE"/>
</dbReference>
<dbReference type="PANTHER" id="PTHR43814">
    <property type="entry name" value="ARGININOSUCCINATE LYASE"/>
    <property type="match status" value="1"/>
</dbReference>
<evidence type="ECO:0000256" key="1">
    <source>
        <dbReference type="ARBA" id="ARBA00010755"/>
    </source>
</evidence>
<keyword evidence="5" id="KW-1185">Reference proteome</keyword>
<dbReference type="Proteomes" id="UP000355283">
    <property type="component" value="Unassembled WGS sequence"/>
</dbReference>
<dbReference type="Pfam" id="PF14698">
    <property type="entry name" value="ASL_C2"/>
    <property type="match status" value="1"/>
</dbReference>
<dbReference type="InterPro" id="IPR000362">
    <property type="entry name" value="Fumarate_lyase_fam"/>
</dbReference>
<proteinExistence type="inferred from homology"/>
<dbReference type="PANTHER" id="PTHR43814:SF1">
    <property type="entry name" value="ARGININOSUCCINATE LYASE"/>
    <property type="match status" value="1"/>
</dbReference>
<dbReference type="InterPro" id="IPR022761">
    <property type="entry name" value="Fumarate_lyase_N"/>
</dbReference>
<evidence type="ECO:0008006" key="6">
    <source>
        <dbReference type="Google" id="ProtNLM"/>
    </source>
</evidence>
<gene>
    <name evidence="4" type="ORF">NSK_000009</name>
</gene>
<dbReference type="AlphaFoldDB" id="A0A4D9DFI9"/>
<dbReference type="EMBL" id="SDOX01000001">
    <property type="protein sequence ID" value="TFJ88435.1"/>
    <property type="molecule type" value="Genomic_DNA"/>
</dbReference>